<keyword evidence="4" id="KW-1185">Reference proteome</keyword>
<name>A0ABR4C6M9_9HELO</name>
<dbReference type="Pfam" id="PF12708">
    <property type="entry name" value="Pect-lyase_RHGA_epim"/>
    <property type="match status" value="2"/>
</dbReference>
<evidence type="ECO:0000259" key="2">
    <source>
        <dbReference type="Pfam" id="PF12708"/>
    </source>
</evidence>
<dbReference type="Proteomes" id="UP001595075">
    <property type="component" value="Unassembled WGS sequence"/>
</dbReference>
<dbReference type="InterPro" id="IPR011050">
    <property type="entry name" value="Pectin_lyase_fold/virulence"/>
</dbReference>
<protein>
    <recommendedName>
        <fullName evidence="2">Rhamnogalacturonase A/B/Epimerase-like pectate lyase domain-containing protein</fullName>
    </recommendedName>
</protein>
<dbReference type="InterPro" id="IPR024535">
    <property type="entry name" value="RHGA/B-epi-like_pectate_lyase"/>
</dbReference>
<evidence type="ECO:0000313" key="3">
    <source>
        <dbReference type="EMBL" id="KAL2065578.1"/>
    </source>
</evidence>
<dbReference type="InterPro" id="IPR012334">
    <property type="entry name" value="Pectin_lyas_fold"/>
</dbReference>
<dbReference type="SUPFAM" id="SSF51126">
    <property type="entry name" value="Pectin lyase-like"/>
    <property type="match status" value="2"/>
</dbReference>
<proteinExistence type="predicted"/>
<feature type="signal peptide" evidence="1">
    <location>
        <begin position="1"/>
        <end position="18"/>
    </location>
</feature>
<evidence type="ECO:0000256" key="1">
    <source>
        <dbReference type="SAM" id="SignalP"/>
    </source>
</evidence>
<sequence>MHFFLLLCFLLFINPSLAAVSSSSFVSTIGSSSTVKASVKATSSASLTTRSLSSTSKISSSTLKTSSTSKALPATTSGPSAPYWLEQIKHQGISPFNSNPANYQVFRNVKDFGAKGDGVTDDTNAINNAMKSGSRCAPGSCQSTTTTPAIVYFPAGTYLISSSIVDYYFAQMIGNPNSLPILKATPNFSGFGLIDSNPYAAGGALSYGATNVFFRQIRNFVFDLTAIPAGTGATGVHWPSSQATSLQNCVFKMSDAPGTQHQGLFIEDGSGGFMNDLVFYGGLKSVVFGNQQFTVRNLTFYNAITAISQIWDWGWTYQGISVNNCTTGIDMSSGGRTGQSVGSVTVIDSSFTNTKVAVSTAHDSSSLLATAGTLIIDRVAITNVGTAVQGPSGTLLAGGTATIAWGQGHSYTPTGPLNYQGNITPFSRPSSLTRNGRYYARSKPQYQALPLSQFVSVRTAGAKGDGVTDDTTVLNNILKSAAAANQVVFFDYGIYKVTSTILVPPGSRIVGEALSTIMGAGSFFSAITSPKPVVSIGSAGQSGTVEWSDMIVSTQGATAGAILIQWNLASTAGSPSGMWDVHTRIGGFAGSNLQLAQCPITPNSLAVNGNCIAAFMSMHIAPSASYLYLENNWFWTADHDIDDPQLTKITIYTGRGLYCASTSGTIWMVGRSVEHHDLYQYQFANTTNIYAGQIQTETAYWQPVPKAGVATPVVAGWNDPDFSASCSGVAGNCASGWGLRVLSSQNVLLYGAGLYSFFSNYNVSCSNAVTPPGNGGSCQRSIFSIEGSTSKNVNLYNLNTVGSMQMATRDGVNLANFSDNVNVYPDTISLFKSS</sequence>
<dbReference type="PANTHER" id="PTHR33928">
    <property type="entry name" value="POLYGALACTURONASE QRT3"/>
    <property type="match status" value="1"/>
</dbReference>
<feature type="chain" id="PRO_5045517167" description="Rhamnogalacturonase A/B/Epimerase-like pectate lyase domain-containing protein" evidence="1">
    <location>
        <begin position="19"/>
        <end position="834"/>
    </location>
</feature>
<feature type="domain" description="Rhamnogalacturonase A/B/Epimerase-like pectate lyase" evidence="2">
    <location>
        <begin position="454"/>
        <end position="526"/>
    </location>
</feature>
<comment type="caution">
    <text evidence="3">The sequence shown here is derived from an EMBL/GenBank/DDBJ whole genome shotgun (WGS) entry which is preliminary data.</text>
</comment>
<dbReference type="Gene3D" id="2.160.20.10">
    <property type="entry name" value="Single-stranded right-handed beta-helix, Pectin lyase-like"/>
    <property type="match status" value="2"/>
</dbReference>
<keyword evidence="1" id="KW-0732">Signal</keyword>
<gene>
    <name evidence="3" type="ORF">VTL71DRAFT_3248</name>
</gene>
<feature type="domain" description="Rhamnogalacturonase A/B/Epimerase-like pectate lyase" evidence="2">
    <location>
        <begin position="106"/>
        <end position="330"/>
    </location>
</feature>
<dbReference type="PANTHER" id="PTHR33928:SF2">
    <property type="entry name" value="PECTATE LYASE SUPERFAMILY PROTEIN DOMAIN-CONTAINING PROTEIN-RELATED"/>
    <property type="match status" value="1"/>
</dbReference>
<evidence type="ECO:0000313" key="4">
    <source>
        <dbReference type="Proteomes" id="UP001595075"/>
    </source>
</evidence>
<accession>A0ABR4C6M9</accession>
<dbReference type="InterPro" id="IPR039279">
    <property type="entry name" value="QRT3-like"/>
</dbReference>
<dbReference type="CDD" id="cd23668">
    <property type="entry name" value="GH55_beta13glucanase-like"/>
    <property type="match status" value="1"/>
</dbReference>
<reference evidence="3 4" key="1">
    <citation type="journal article" date="2024" name="Commun. Biol.">
        <title>Comparative genomic analysis of thermophilic fungi reveals convergent evolutionary adaptations and gene losses.</title>
        <authorList>
            <person name="Steindorff A.S."/>
            <person name="Aguilar-Pontes M.V."/>
            <person name="Robinson A.J."/>
            <person name="Andreopoulos B."/>
            <person name="LaButti K."/>
            <person name="Kuo A."/>
            <person name="Mondo S."/>
            <person name="Riley R."/>
            <person name="Otillar R."/>
            <person name="Haridas S."/>
            <person name="Lipzen A."/>
            <person name="Grimwood J."/>
            <person name="Schmutz J."/>
            <person name="Clum A."/>
            <person name="Reid I.D."/>
            <person name="Moisan M.C."/>
            <person name="Butler G."/>
            <person name="Nguyen T.T.M."/>
            <person name="Dewar K."/>
            <person name="Conant G."/>
            <person name="Drula E."/>
            <person name="Henrissat B."/>
            <person name="Hansel C."/>
            <person name="Singer S."/>
            <person name="Hutchinson M.I."/>
            <person name="de Vries R.P."/>
            <person name="Natvig D.O."/>
            <person name="Powell A.J."/>
            <person name="Tsang A."/>
            <person name="Grigoriev I.V."/>
        </authorList>
    </citation>
    <scope>NUCLEOTIDE SEQUENCE [LARGE SCALE GENOMIC DNA]</scope>
    <source>
        <strain evidence="3 4">CBS 494.80</strain>
    </source>
</reference>
<dbReference type="EMBL" id="JAZHXI010000012">
    <property type="protein sequence ID" value="KAL2065578.1"/>
    <property type="molecule type" value="Genomic_DNA"/>
</dbReference>
<organism evidence="3 4">
    <name type="scientific">Oculimacula yallundae</name>
    <dbReference type="NCBI Taxonomy" id="86028"/>
    <lineage>
        <taxon>Eukaryota</taxon>
        <taxon>Fungi</taxon>
        <taxon>Dikarya</taxon>
        <taxon>Ascomycota</taxon>
        <taxon>Pezizomycotina</taxon>
        <taxon>Leotiomycetes</taxon>
        <taxon>Helotiales</taxon>
        <taxon>Ploettnerulaceae</taxon>
        <taxon>Oculimacula</taxon>
    </lineage>
</organism>